<dbReference type="Pfam" id="PF02416">
    <property type="entry name" value="TatA_B_E"/>
    <property type="match status" value="1"/>
</dbReference>
<evidence type="ECO:0000256" key="5">
    <source>
        <dbReference type="ARBA" id="ARBA00022927"/>
    </source>
</evidence>
<dbReference type="RefSeq" id="WP_189640501.1">
    <property type="nucleotide sequence ID" value="NZ_BMZF01000004.1"/>
</dbReference>
<keyword evidence="5 9" id="KW-0653">Protein transport</keyword>
<comment type="subunit">
    <text evidence="9">The Tat system comprises two distinct complexes: a TatABC complex, containing multiple copies of TatA, TatB and TatC subunits, and a separate TatA complex, containing only TatA subunits. Substrates initially bind to the TatABC complex, which probably triggers association of the separate TatA complex to form the active translocon.</text>
</comment>
<keyword evidence="7 9" id="KW-0811">Translocation</keyword>
<dbReference type="Gene3D" id="1.20.5.3310">
    <property type="match status" value="1"/>
</dbReference>
<keyword evidence="6 9" id="KW-1133">Transmembrane helix</keyword>
<dbReference type="InterPro" id="IPR003369">
    <property type="entry name" value="TatA/B/E"/>
</dbReference>
<reference evidence="12" key="1">
    <citation type="journal article" date="2019" name="Int. J. Syst. Evol. Microbiol.">
        <title>The Global Catalogue of Microorganisms (GCM) 10K type strain sequencing project: providing services to taxonomists for standard genome sequencing and annotation.</title>
        <authorList>
            <consortium name="The Broad Institute Genomics Platform"/>
            <consortium name="The Broad Institute Genome Sequencing Center for Infectious Disease"/>
            <person name="Wu L."/>
            <person name="Ma J."/>
        </authorList>
    </citation>
    <scope>NUCLEOTIDE SEQUENCE [LARGE SCALE GENOMIC DNA]</scope>
    <source>
        <strain evidence="12">KCTC 32465</strain>
    </source>
</reference>
<evidence type="ECO:0000256" key="7">
    <source>
        <dbReference type="ARBA" id="ARBA00023010"/>
    </source>
</evidence>
<evidence type="ECO:0000313" key="11">
    <source>
        <dbReference type="EMBL" id="GHA53619.1"/>
    </source>
</evidence>
<evidence type="ECO:0000256" key="1">
    <source>
        <dbReference type="ARBA" id="ARBA00004167"/>
    </source>
</evidence>
<dbReference type="PRINTS" id="PR01506">
    <property type="entry name" value="TATBPROTEIN"/>
</dbReference>
<comment type="subcellular location">
    <subcellularLocation>
        <location evidence="9">Cell membrane</location>
        <topology evidence="9">Single-pass membrane protein</topology>
    </subcellularLocation>
    <subcellularLocation>
        <location evidence="1">Membrane</location>
        <topology evidence="1">Single-pass membrane protein</topology>
    </subcellularLocation>
</comment>
<dbReference type="EMBL" id="BMZF01000004">
    <property type="protein sequence ID" value="GHA53619.1"/>
    <property type="molecule type" value="Genomic_DNA"/>
</dbReference>
<dbReference type="HAMAP" id="MF_00237">
    <property type="entry name" value="TatB"/>
    <property type="match status" value="1"/>
</dbReference>
<feature type="compositionally biased region" description="Low complexity" evidence="10">
    <location>
        <begin position="92"/>
        <end position="122"/>
    </location>
</feature>
<keyword evidence="12" id="KW-1185">Reference proteome</keyword>
<gene>
    <name evidence="9" type="primary">tatB</name>
    <name evidence="11" type="ORF">GCM10008927_19340</name>
</gene>
<keyword evidence="8 9" id="KW-0472">Membrane</keyword>
<evidence type="ECO:0000256" key="9">
    <source>
        <dbReference type="HAMAP-Rule" id="MF_00237"/>
    </source>
</evidence>
<keyword evidence="4 9" id="KW-0812">Transmembrane</keyword>
<evidence type="ECO:0000256" key="3">
    <source>
        <dbReference type="ARBA" id="ARBA00022475"/>
    </source>
</evidence>
<proteinExistence type="inferred from homology"/>
<evidence type="ECO:0000256" key="4">
    <source>
        <dbReference type="ARBA" id="ARBA00022692"/>
    </source>
</evidence>
<protein>
    <recommendedName>
        <fullName evidence="9">Sec-independent protein translocase protein TatB</fullName>
    </recommendedName>
</protein>
<keyword evidence="3 9" id="KW-1003">Cell membrane</keyword>
<keyword evidence="2 9" id="KW-0813">Transport</keyword>
<evidence type="ECO:0000256" key="6">
    <source>
        <dbReference type="ARBA" id="ARBA00022989"/>
    </source>
</evidence>
<sequence length="148" mass="15345">MFDIGMAEMLVIGVVALIVVGPKDLPMMFRKVGNFVGRARGMARDFQRAMDQAADDTGIKDIGDTVRKATDIKDLGLDTIKDPMKSYADNFGSGAKSASDTSASGASGTPAKVASKTTATKTAAKKPAKAAAKKTTKTAAKKTAKKAS</sequence>
<accession>A0ABQ3D1Y7</accession>
<evidence type="ECO:0000256" key="8">
    <source>
        <dbReference type="ARBA" id="ARBA00023136"/>
    </source>
</evidence>
<dbReference type="InterPro" id="IPR018448">
    <property type="entry name" value="TatB"/>
</dbReference>
<dbReference type="NCBIfam" id="TIGR01410">
    <property type="entry name" value="tatB"/>
    <property type="match status" value="1"/>
</dbReference>
<evidence type="ECO:0000256" key="2">
    <source>
        <dbReference type="ARBA" id="ARBA00022448"/>
    </source>
</evidence>
<organism evidence="11 12">
    <name type="scientific">Paramylibacter ulvae</name>
    <dbReference type="NCBI Taxonomy" id="1651968"/>
    <lineage>
        <taxon>Bacteria</taxon>
        <taxon>Pseudomonadati</taxon>
        <taxon>Pseudomonadota</taxon>
        <taxon>Alphaproteobacteria</taxon>
        <taxon>Rhodobacterales</taxon>
        <taxon>Paracoccaceae</taxon>
        <taxon>Paramylibacter</taxon>
    </lineage>
</organism>
<evidence type="ECO:0000313" key="12">
    <source>
        <dbReference type="Proteomes" id="UP000634455"/>
    </source>
</evidence>
<comment type="similarity">
    <text evidence="9">Belongs to the TatB family.</text>
</comment>
<feature type="compositionally biased region" description="Basic residues" evidence="10">
    <location>
        <begin position="123"/>
        <end position="148"/>
    </location>
</feature>
<dbReference type="PANTHER" id="PTHR33162">
    <property type="entry name" value="SEC-INDEPENDENT PROTEIN TRANSLOCASE PROTEIN TATA, CHLOROPLASTIC"/>
    <property type="match status" value="1"/>
</dbReference>
<dbReference type="Proteomes" id="UP000634455">
    <property type="component" value="Unassembled WGS sequence"/>
</dbReference>
<name>A0ABQ3D1Y7_9RHOB</name>
<dbReference type="PANTHER" id="PTHR33162:SF1">
    <property type="entry name" value="SEC-INDEPENDENT PROTEIN TRANSLOCASE PROTEIN TATA, CHLOROPLASTIC"/>
    <property type="match status" value="1"/>
</dbReference>
<feature type="region of interest" description="Disordered" evidence="10">
    <location>
        <begin position="91"/>
        <end position="148"/>
    </location>
</feature>
<comment type="function">
    <text evidence="9">Part of the twin-arginine translocation (Tat) system that transports large folded proteins containing a characteristic twin-arginine motif in their signal peptide across membranes. Together with TatC, TatB is part of a receptor directly interacting with Tat signal peptides. TatB may form an oligomeric binding site that transiently accommodates folded Tat precursor proteins before their translocation.</text>
</comment>
<comment type="caution">
    <text evidence="11">The sequence shown here is derived from an EMBL/GenBank/DDBJ whole genome shotgun (WGS) entry which is preliminary data.</text>
</comment>
<evidence type="ECO:0000256" key="10">
    <source>
        <dbReference type="SAM" id="MobiDB-lite"/>
    </source>
</evidence>